<evidence type="ECO:0000313" key="12">
    <source>
        <dbReference type="Proteomes" id="UP000288216"/>
    </source>
</evidence>
<dbReference type="GO" id="GO:0046914">
    <property type="term" value="F:transition metal ion binding"/>
    <property type="evidence" value="ECO:0007669"/>
    <property type="project" value="InterPro"/>
</dbReference>
<comment type="caution">
    <text evidence="11">The sequence shown here is derived from an EMBL/GenBank/DDBJ whole genome shotgun (WGS) entry which is preliminary data.</text>
</comment>
<comment type="similarity">
    <text evidence="8">Belongs to the APP family.</text>
</comment>
<protein>
    <recommendedName>
        <fullName evidence="10">E1 domain-containing protein</fullName>
    </recommendedName>
</protein>
<dbReference type="SUPFAM" id="SSF89811">
    <property type="entry name" value="Amyloid beta a4 protein copper binding domain (domain 2)"/>
    <property type="match status" value="1"/>
</dbReference>
<feature type="compositionally biased region" description="Acidic residues" evidence="9">
    <location>
        <begin position="35"/>
        <end position="45"/>
    </location>
</feature>
<dbReference type="InterPro" id="IPR011178">
    <property type="entry name" value="Amyloid_glyco_Cu-bd"/>
</dbReference>
<evidence type="ECO:0000256" key="5">
    <source>
        <dbReference type="ARBA" id="ARBA00023136"/>
    </source>
</evidence>
<dbReference type="GO" id="GO:0031696">
    <property type="term" value="F:alpha-2C adrenergic receptor binding"/>
    <property type="evidence" value="ECO:0007669"/>
    <property type="project" value="TreeGrafter"/>
</dbReference>
<dbReference type="InterPro" id="IPR019744">
    <property type="entry name" value="APP_CUBD_CS"/>
</dbReference>
<comment type="caution">
    <text evidence="8">Lacks conserved residue(s) required for the propagation of feature annotation.</text>
</comment>
<dbReference type="Gene3D" id="3.30.1490.140">
    <property type="entry name" value="Amyloidogenic glycoprotein, copper-binding domain"/>
    <property type="match status" value="1"/>
</dbReference>
<keyword evidence="2" id="KW-0812">Transmembrane</keyword>
<dbReference type="PROSITE" id="PS51869">
    <property type="entry name" value="APP_E1"/>
    <property type="match status" value="1"/>
</dbReference>
<keyword evidence="3" id="KW-0732">Signal</keyword>
<keyword evidence="4" id="KW-1133">Transmembrane helix</keyword>
<dbReference type="InterPro" id="IPR036669">
    <property type="entry name" value="Amyloid_Cu-bd_sf"/>
</dbReference>
<dbReference type="STRING" id="75743.A0A401Q793"/>
<feature type="non-terminal residue" evidence="11">
    <location>
        <position position="121"/>
    </location>
</feature>
<evidence type="ECO:0000256" key="9">
    <source>
        <dbReference type="SAM" id="MobiDB-lite"/>
    </source>
</evidence>
<evidence type="ECO:0000313" key="11">
    <source>
        <dbReference type="EMBL" id="GCB81231.1"/>
    </source>
</evidence>
<feature type="compositionally biased region" description="Basic and acidic residues" evidence="9">
    <location>
        <begin position="46"/>
        <end position="57"/>
    </location>
</feature>
<feature type="domain" description="E1" evidence="10">
    <location>
        <begin position="1"/>
        <end position="20"/>
    </location>
</feature>
<keyword evidence="6" id="KW-1015">Disulfide bond</keyword>
<dbReference type="Proteomes" id="UP000288216">
    <property type="component" value="Unassembled WGS sequence"/>
</dbReference>
<dbReference type="PANTHER" id="PTHR23103:SF13">
    <property type="entry name" value="AMYLOID BETA PRECURSOR LIKE PROTEIN 1"/>
    <property type="match status" value="1"/>
</dbReference>
<evidence type="ECO:0000256" key="3">
    <source>
        <dbReference type="ARBA" id="ARBA00022729"/>
    </source>
</evidence>
<reference evidence="11 12" key="1">
    <citation type="journal article" date="2018" name="Nat. Ecol. Evol.">
        <title>Shark genomes provide insights into elasmobranch evolution and the origin of vertebrates.</title>
        <authorList>
            <person name="Hara Y"/>
            <person name="Yamaguchi K"/>
            <person name="Onimaru K"/>
            <person name="Kadota M"/>
            <person name="Koyanagi M"/>
            <person name="Keeley SD"/>
            <person name="Tatsumi K"/>
            <person name="Tanaka K"/>
            <person name="Motone F"/>
            <person name="Kageyama Y"/>
            <person name="Nozu R"/>
            <person name="Adachi N"/>
            <person name="Nishimura O"/>
            <person name="Nakagawa R"/>
            <person name="Tanegashima C"/>
            <person name="Kiyatake I"/>
            <person name="Matsumoto R"/>
            <person name="Murakumo K"/>
            <person name="Nishida K"/>
            <person name="Terakita A"/>
            <person name="Kuratani S"/>
            <person name="Sato K"/>
            <person name="Hyodo S Kuraku.S."/>
        </authorList>
    </citation>
    <scope>NUCLEOTIDE SEQUENCE [LARGE SCALE GENOMIC DNA]</scope>
</reference>
<sequence length="121" mass="13996">MLLPCGLDRFRGVEYVCCPSRFQAVRLEDEIVPVAEEEETEEETKVEENEQDSRPEDSAWEQDLSPGPVTEEDRGADYQMYKDHWDDYKDMGYMGQDFYDEAVTESTTTTTTTEGTSEEVR</sequence>
<dbReference type="EMBL" id="BFAA01022675">
    <property type="protein sequence ID" value="GCB81231.1"/>
    <property type="molecule type" value="Genomic_DNA"/>
</dbReference>
<evidence type="ECO:0000256" key="7">
    <source>
        <dbReference type="ARBA" id="ARBA00023180"/>
    </source>
</evidence>
<keyword evidence="5" id="KW-0472">Membrane</keyword>
<dbReference type="PROSITE" id="PS00319">
    <property type="entry name" value="APP_CUBD"/>
    <property type="match status" value="1"/>
</dbReference>
<evidence type="ECO:0000256" key="2">
    <source>
        <dbReference type="ARBA" id="ARBA00022692"/>
    </source>
</evidence>
<accession>A0A401Q793</accession>
<comment type="subcellular location">
    <subcellularLocation>
        <location evidence="1">Membrane</location>
        <topology evidence="1">Single-pass type I membrane protein</topology>
    </subcellularLocation>
</comment>
<feature type="region of interest" description="Disordered" evidence="9">
    <location>
        <begin position="33"/>
        <end position="78"/>
    </location>
</feature>
<dbReference type="Pfam" id="PF12924">
    <property type="entry name" value="APP_Cu_bd"/>
    <property type="match status" value="1"/>
</dbReference>
<dbReference type="AlphaFoldDB" id="A0A401Q793"/>
<dbReference type="PANTHER" id="PTHR23103">
    <property type="entry name" value="ALZHEIMER'S DISEASE BETA-AMYLOID RELATED"/>
    <property type="match status" value="1"/>
</dbReference>
<gene>
    <name evidence="11" type="ORF">scyTo_0022476</name>
</gene>
<evidence type="ECO:0000256" key="1">
    <source>
        <dbReference type="ARBA" id="ARBA00004479"/>
    </source>
</evidence>
<dbReference type="GO" id="GO:0031695">
    <property type="term" value="F:alpha-2B adrenergic receptor binding"/>
    <property type="evidence" value="ECO:0007669"/>
    <property type="project" value="TreeGrafter"/>
</dbReference>
<feature type="region of interest" description="CuBD subdomain" evidence="8">
    <location>
        <begin position="1"/>
        <end position="20"/>
    </location>
</feature>
<evidence type="ECO:0000256" key="8">
    <source>
        <dbReference type="PROSITE-ProRule" id="PRU01217"/>
    </source>
</evidence>
<dbReference type="GO" id="GO:0007409">
    <property type="term" value="P:axonogenesis"/>
    <property type="evidence" value="ECO:0007669"/>
    <property type="project" value="TreeGrafter"/>
</dbReference>
<keyword evidence="12" id="KW-1185">Reference proteome</keyword>
<dbReference type="InterPro" id="IPR008155">
    <property type="entry name" value="Amyloid_glyco"/>
</dbReference>
<evidence type="ECO:0000259" key="10">
    <source>
        <dbReference type="PROSITE" id="PS51869"/>
    </source>
</evidence>
<organism evidence="11 12">
    <name type="scientific">Scyliorhinus torazame</name>
    <name type="common">Cloudy catshark</name>
    <name type="synonym">Catulus torazame</name>
    <dbReference type="NCBI Taxonomy" id="75743"/>
    <lineage>
        <taxon>Eukaryota</taxon>
        <taxon>Metazoa</taxon>
        <taxon>Chordata</taxon>
        <taxon>Craniata</taxon>
        <taxon>Vertebrata</taxon>
        <taxon>Chondrichthyes</taxon>
        <taxon>Elasmobranchii</taxon>
        <taxon>Galeomorphii</taxon>
        <taxon>Galeoidea</taxon>
        <taxon>Carcharhiniformes</taxon>
        <taxon>Scyliorhinidae</taxon>
        <taxon>Scyliorhinus</taxon>
    </lineage>
</organism>
<dbReference type="GO" id="GO:0007417">
    <property type="term" value="P:central nervous system development"/>
    <property type="evidence" value="ECO:0007669"/>
    <property type="project" value="TreeGrafter"/>
</dbReference>
<proteinExistence type="inferred from homology"/>
<dbReference type="GO" id="GO:0005794">
    <property type="term" value="C:Golgi apparatus"/>
    <property type="evidence" value="ECO:0007669"/>
    <property type="project" value="TreeGrafter"/>
</dbReference>
<evidence type="ECO:0000256" key="6">
    <source>
        <dbReference type="ARBA" id="ARBA00023157"/>
    </source>
</evidence>
<feature type="region of interest" description="GFLD subdomain" evidence="8">
    <location>
        <position position="1"/>
    </location>
</feature>
<dbReference type="InterPro" id="IPR008154">
    <property type="entry name" value="Amyloid_glyco_extra"/>
</dbReference>
<keyword evidence="7" id="KW-0325">Glycoprotein</keyword>
<dbReference type="GO" id="GO:0008201">
    <property type="term" value="F:heparin binding"/>
    <property type="evidence" value="ECO:0007669"/>
    <property type="project" value="UniProtKB-UniRule"/>
</dbReference>
<dbReference type="OrthoDB" id="6147836at2759"/>
<dbReference type="GO" id="GO:0005886">
    <property type="term" value="C:plasma membrane"/>
    <property type="evidence" value="ECO:0007669"/>
    <property type="project" value="TreeGrafter"/>
</dbReference>
<name>A0A401Q793_SCYTO</name>
<evidence type="ECO:0000256" key="4">
    <source>
        <dbReference type="ARBA" id="ARBA00022989"/>
    </source>
</evidence>
<dbReference type="GO" id="GO:0031694">
    <property type="term" value="F:alpha-2A adrenergic receptor binding"/>
    <property type="evidence" value="ECO:0007669"/>
    <property type="project" value="TreeGrafter"/>
</dbReference>